<evidence type="ECO:0000259" key="1">
    <source>
        <dbReference type="Pfam" id="PF01978"/>
    </source>
</evidence>
<organism evidence="2 3">
    <name type="scientific">Candidatus Jorgensenbacteria bacterium RIFCSPLOWO2_01_FULL_45_25b</name>
    <dbReference type="NCBI Taxonomy" id="1798471"/>
    <lineage>
        <taxon>Bacteria</taxon>
        <taxon>Candidatus Joergenseniibacteriota</taxon>
    </lineage>
</organism>
<protein>
    <recommendedName>
        <fullName evidence="1">Transcription regulator TrmB N-terminal domain-containing protein</fullName>
    </recommendedName>
</protein>
<dbReference type="EMBL" id="MFKK01000036">
    <property type="protein sequence ID" value="OGG39751.1"/>
    <property type="molecule type" value="Genomic_DNA"/>
</dbReference>
<name>A0A1F6BS33_9BACT</name>
<proteinExistence type="predicted"/>
<dbReference type="STRING" id="1798471.A3A21_02455"/>
<dbReference type="AlphaFoldDB" id="A0A1F6BS33"/>
<gene>
    <name evidence="2" type="ORF">A3A21_02455</name>
</gene>
<dbReference type="PANTHER" id="PTHR34293">
    <property type="entry name" value="HTH-TYPE TRANSCRIPTIONAL REGULATOR TRMBL2"/>
    <property type="match status" value="1"/>
</dbReference>
<comment type="caution">
    <text evidence="2">The sequence shown here is derived from an EMBL/GenBank/DDBJ whole genome shotgun (WGS) entry which is preliminary data.</text>
</comment>
<reference evidence="2 3" key="1">
    <citation type="journal article" date="2016" name="Nat. Commun.">
        <title>Thousands of microbial genomes shed light on interconnected biogeochemical processes in an aquifer system.</title>
        <authorList>
            <person name="Anantharaman K."/>
            <person name="Brown C.T."/>
            <person name="Hug L.A."/>
            <person name="Sharon I."/>
            <person name="Castelle C.J."/>
            <person name="Probst A.J."/>
            <person name="Thomas B.C."/>
            <person name="Singh A."/>
            <person name="Wilkins M.J."/>
            <person name="Karaoz U."/>
            <person name="Brodie E.L."/>
            <person name="Williams K.H."/>
            <person name="Hubbard S.S."/>
            <person name="Banfield J.F."/>
        </authorList>
    </citation>
    <scope>NUCLEOTIDE SEQUENCE [LARGE SCALE GENOMIC DNA]</scope>
</reference>
<dbReference type="PANTHER" id="PTHR34293:SF1">
    <property type="entry name" value="HTH-TYPE TRANSCRIPTIONAL REGULATOR TRMBL2"/>
    <property type="match status" value="1"/>
</dbReference>
<feature type="domain" description="Transcription regulator TrmB N-terminal" evidence="1">
    <location>
        <begin position="7"/>
        <end position="70"/>
    </location>
</feature>
<feature type="non-terminal residue" evidence="2">
    <location>
        <position position="180"/>
    </location>
</feature>
<dbReference type="InterPro" id="IPR002831">
    <property type="entry name" value="Tscrpt_reg_TrmB_N"/>
</dbReference>
<dbReference type="InterPro" id="IPR036390">
    <property type="entry name" value="WH_DNA-bd_sf"/>
</dbReference>
<dbReference type="Pfam" id="PF01978">
    <property type="entry name" value="TrmB"/>
    <property type="match status" value="1"/>
</dbReference>
<accession>A0A1F6BS33</accession>
<dbReference type="InterPro" id="IPR051797">
    <property type="entry name" value="TrmB-like"/>
</dbReference>
<dbReference type="Proteomes" id="UP000176996">
    <property type="component" value="Unassembled WGS sequence"/>
</dbReference>
<dbReference type="SUPFAM" id="SSF46785">
    <property type="entry name" value="Winged helix' DNA-binding domain"/>
    <property type="match status" value="1"/>
</dbReference>
<dbReference type="InterPro" id="IPR036388">
    <property type="entry name" value="WH-like_DNA-bd_sf"/>
</dbReference>
<sequence length="180" mass="20857">MDKTSVLSQLGFSEKEISVYLALLSLGPSPIRKIGERANVNRGTTHDALKNLQKEGLVSYYHKEKHQYFVAEDPVSLQSLVKRKKLELEETREGIETIIPELKSLFSGNESKPVVKYYEDDIGIRTILEDVLNQTEHTKEKEYRVYSSANIRPYLYKKYQKFTEDRIKRNIFVRAIAIGD</sequence>
<evidence type="ECO:0000313" key="3">
    <source>
        <dbReference type="Proteomes" id="UP000176996"/>
    </source>
</evidence>
<evidence type="ECO:0000313" key="2">
    <source>
        <dbReference type="EMBL" id="OGG39751.1"/>
    </source>
</evidence>
<dbReference type="Gene3D" id="1.10.10.10">
    <property type="entry name" value="Winged helix-like DNA-binding domain superfamily/Winged helix DNA-binding domain"/>
    <property type="match status" value="1"/>
</dbReference>